<proteinExistence type="predicted"/>
<keyword evidence="1" id="KW-0863">Zinc-finger</keyword>
<dbReference type="InterPro" id="IPR036770">
    <property type="entry name" value="Ankyrin_rpt-contain_sf"/>
</dbReference>
<dbReference type="SUPFAM" id="SSF48403">
    <property type="entry name" value="Ankyrin repeat"/>
    <property type="match status" value="1"/>
</dbReference>
<keyword evidence="1" id="KW-0862">Zinc</keyword>
<sequence length="923" mass="101214">MASLSSLGLNLRLADIDENLKSHSTALSWPINGTGGSAPRRTHDFIDDVPCFAYNEVFESGEIFQAVSPGSGIYLPLHSSPCPQPAFTLSKSRPTKTIELDVHSLSLLQSLAIAIPSPFDFASLLANYNTLKSHLQHLETISPTHPTTVELRLLIRDLLLDRALYAGVGVQFHPSQGLLSLAQLHDMHQRSVDAGLDDLDSCFSLGLIPDIVTDDYLEALSARFTEITLAGDLASLHELCEPVVRSGEIEWQTSPDLLLKLLDCGRLDIYRYVLDLASRTKDKQDSQQGPCLSDITHDALHVAIRLGHSEHVGGLLQQGATFLGVYQGEEAGSGVVLTPLSAAAFWGQADIVRLILSHNIMADGAQEAAAIALFNDDTEIMQILLSSGVTNPPAELLPEDTVNSFAELSLMDHYAGFTVSKPDAVEPAAGFASTDEVLSPYPLVNQSIPTSTERPLRRPISNLRNEPVQLKGSRRQRHLLGRDLVTSMHELCSKLRDVCNRSTYDELKDMEDDYMDGDGVWYRGIGIFRGLMQDSPPSALGEVVDSLLVANAICLTFFKNDGAIFNQFCNDLNKWRSVLPMSSLVSFDAIAHEMWEFIPADEPSCDLDLGNLHHFQGLVQGLLALERRREAAPSRSSASGSRLAAIQRAFETHESRHGVAQGQAIPGRSPPRSAAHSMSSTQQDDFMWTDFLHMDRFEEMARGGSTPPALPNSWEDALSSTMMLLASVAFSVVLSLVIGNAGLHGSTTRILQTISGTLPGYARSYTLLAEYLAMHNVLVTPKPDPFQSATPSIVPPSPAYGSEAGITPNSSFSSLNTLGMRRNVSSSSISADRLCSSIASTASRQSSRDHTTRGNRLPCPKLQCTKTFSSVSNRNKHIREGCAFTREKRQPYQCRNFPCTKQLTTKWYRDTHERERCRFRQAE</sequence>
<dbReference type="GO" id="GO:0008270">
    <property type="term" value="F:zinc ion binding"/>
    <property type="evidence" value="ECO:0007669"/>
    <property type="project" value="UniProtKB-KW"/>
</dbReference>
<keyword evidence="1" id="KW-0479">Metal-binding</keyword>
<evidence type="ECO:0000313" key="4">
    <source>
        <dbReference type="EMBL" id="KAK2728347.1"/>
    </source>
</evidence>
<evidence type="ECO:0000256" key="1">
    <source>
        <dbReference type="PROSITE-ProRule" id="PRU00042"/>
    </source>
</evidence>
<reference evidence="4" key="1">
    <citation type="submission" date="2023-02" db="EMBL/GenBank/DDBJ databases">
        <title>Colletotrichum kahawae CIFC_Que2 genome sequencing and assembly.</title>
        <authorList>
            <person name="Baroncelli R."/>
        </authorList>
    </citation>
    <scope>NUCLEOTIDE SEQUENCE</scope>
    <source>
        <strain evidence="4">CIFC_Que2</strain>
    </source>
</reference>
<feature type="domain" description="C2H2-type" evidence="3">
    <location>
        <begin position="857"/>
        <end position="889"/>
    </location>
</feature>
<dbReference type="Proteomes" id="UP001281614">
    <property type="component" value="Unassembled WGS sequence"/>
</dbReference>
<evidence type="ECO:0000256" key="2">
    <source>
        <dbReference type="SAM" id="MobiDB-lite"/>
    </source>
</evidence>
<evidence type="ECO:0000313" key="5">
    <source>
        <dbReference type="Proteomes" id="UP001281614"/>
    </source>
</evidence>
<evidence type="ECO:0000259" key="3">
    <source>
        <dbReference type="PROSITE" id="PS50157"/>
    </source>
</evidence>
<dbReference type="AlphaFoldDB" id="A0AAD9XX30"/>
<organism evidence="4 5">
    <name type="scientific">Colletotrichum kahawae</name>
    <name type="common">Coffee berry disease fungus</name>
    <dbReference type="NCBI Taxonomy" id="34407"/>
    <lineage>
        <taxon>Eukaryota</taxon>
        <taxon>Fungi</taxon>
        <taxon>Dikarya</taxon>
        <taxon>Ascomycota</taxon>
        <taxon>Pezizomycotina</taxon>
        <taxon>Sordariomycetes</taxon>
        <taxon>Hypocreomycetidae</taxon>
        <taxon>Glomerellales</taxon>
        <taxon>Glomerellaceae</taxon>
        <taxon>Colletotrichum</taxon>
        <taxon>Colletotrichum gloeosporioides species complex</taxon>
    </lineage>
</organism>
<comment type="caution">
    <text evidence="4">The sequence shown here is derived from an EMBL/GenBank/DDBJ whole genome shotgun (WGS) entry which is preliminary data.</text>
</comment>
<dbReference type="Gene3D" id="1.25.40.20">
    <property type="entry name" value="Ankyrin repeat-containing domain"/>
    <property type="match status" value="1"/>
</dbReference>
<accession>A0AAD9XX30</accession>
<feature type="region of interest" description="Disordered" evidence="2">
    <location>
        <begin position="654"/>
        <end position="680"/>
    </location>
</feature>
<dbReference type="InterPro" id="IPR013087">
    <property type="entry name" value="Znf_C2H2_type"/>
</dbReference>
<protein>
    <submittedName>
        <fullName evidence="4">Ankyrin repeat protein</fullName>
    </submittedName>
</protein>
<name>A0AAD9XX30_COLKA</name>
<dbReference type="EMBL" id="VYYT01000882">
    <property type="protein sequence ID" value="KAK2728347.1"/>
    <property type="molecule type" value="Genomic_DNA"/>
</dbReference>
<gene>
    <name evidence="4" type="ORF">CKAH01_11044</name>
</gene>
<dbReference type="PROSITE" id="PS50157">
    <property type="entry name" value="ZINC_FINGER_C2H2_2"/>
    <property type="match status" value="1"/>
</dbReference>
<keyword evidence="5" id="KW-1185">Reference proteome</keyword>